<gene>
    <name evidence="1" type="ORF">IFM12276_11870</name>
</gene>
<protein>
    <submittedName>
        <fullName evidence="1">Uncharacterized protein</fullName>
    </submittedName>
</protein>
<accession>A0ABN6TZ03</accession>
<dbReference type="RefSeq" id="WP_281878145.1">
    <property type="nucleotide sequence ID" value="NZ_AP026976.1"/>
</dbReference>
<evidence type="ECO:0000313" key="2">
    <source>
        <dbReference type="Proteomes" id="UP001317870"/>
    </source>
</evidence>
<dbReference type="Proteomes" id="UP001317870">
    <property type="component" value="Chromosome"/>
</dbReference>
<proteinExistence type="predicted"/>
<evidence type="ECO:0000313" key="1">
    <source>
        <dbReference type="EMBL" id="BDT98158.1"/>
    </source>
</evidence>
<dbReference type="EMBL" id="AP026978">
    <property type="protein sequence ID" value="BDT98158.1"/>
    <property type="molecule type" value="Genomic_DNA"/>
</dbReference>
<name>A0ABN6TZ03_9NOCA</name>
<sequence>MRASSSMLIPATGGHIWLRNQLTRLMVLQTLASRVYRPVAVRAA</sequence>
<organism evidence="1 2">
    <name type="scientific">Nocardia sputorum</name>
    <dbReference type="NCBI Taxonomy" id="2984338"/>
    <lineage>
        <taxon>Bacteria</taxon>
        <taxon>Bacillati</taxon>
        <taxon>Actinomycetota</taxon>
        <taxon>Actinomycetes</taxon>
        <taxon>Mycobacteriales</taxon>
        <taxon>Nocardiaceae</taxon>
        <taxon>Nocardia</taxon>
    </lineage>
</organism>
<reference evidence="1 2" key="1">
    <citation type="submission" date="2022-11" db="EMBL/GenBank/DDBJ databases">
        <title>Genome Sequencing of Nocardia sp. ON39_IFM12276 and assembly.</title>
        <authorList>
            <person name="Shimojima M."/>
            <person name="Toyokawa M."/>
            <person name="Uesaka K."/>
        </authorList>
    </citation>
    <scope>NUCLEOTIDE SEQUENCE [LARGE SCALE GENOMIC DNA]</scope>
    <source>
        <strain evidence="1 2">IFM 12276</strain>
    </source>
</reference>
<keyword evidence="2" id="KW-1185">Reference proteome</keyword>